<comment type="pathway">
    <text evidence="6">tRNA modification; tRNA-queuosine biosynthesis.</text>
</comment>
<evidence type="ECO:0000256" key="6">
    <source>
        <dbReference type="HAMAP-Rule" id="MF_00168"/>
    </source>
</evidence>
<dbReference type="AlphaFoldDB" id="A0A0Q9YT37"/>
<reference evidence="9" key="2">
    <citation type="journal article" date="2016" name="Genome Announc.">
        <title>Draft Genome Sequences of Two Novel Amoeba-Resistant Intranuclear Bacteria, 'Candidatus Berkiella cookevillensis' and 'Candidatus Berkiella aquae'.</title>
        <authorList>
            <person name="Mehari Y.T."/>
            <person name="Arivett B.A."/>
            <person name="Farone A.L."/>
            <person name="Gunderson J.H."/>
            <person name="Farone M.B."/>
        </authorList>
    </citation>
    <scope>NUCLEOTIDE SEQUENCE</scope>
    <source>
        <strain evidence="9">CC99</strain>
    </source>
</reference>
<accession>A0A0Q9YT37</accession>
<feature type="binding site" evidence="6">
    <location>
        <position position="332"/>
    </location>
    <ligand>
        <name>Zn(2+)</name>
        <dbReference type="ChEBI" id="CHEBI:29105"/>
    </ligand>
</feature>
<dbReference type="NCBIfam" id="TIGR00430">
    <property type="entry name" value="Q_tRNA_tgt"/>
    <property type="match status" value="1"/>
</dbReference>
<feature type="binding site" evidence="6">
    <location>
        <begin position="102"/>
        <end position="106"/>
    </location>
    <ligand>
        <name>substrate</name>
    </ligand>
</feature>
<dbReference type="EMBL" id="LKHV02000001">
    <property type="protein sequence ID" value="MCS5709461.1"/>
    <property type="molecule type" value="Genomic_DNA"/>
</dbReference>
<evidence type="ECO:0000313" key="10">
    <source>
        <dbReference type="Proteomes" id="UP000051494"/>
    </source>
</evidence>
<comment type="caution">
    <text evidence="6">Lacks conserved residue(s) required for the propagation of feature annotation.</text>
</comment>
<dbReference type="Gene3D" id="3.20.20.105">
    <property type="entry name" value="Queuine tRNA-ribosyltransferase-like"/>
    <property type="match status" value="1"/>
</dbReference>
<evidence type="ECO:0000256" key="5">
    <source>
        <dbReference type="ARBA" id="ARBA00022785"/>
    </source>
</evidence>
<evidence type="ECO:0000256" key="3">
    <source>
        <dbReference type="ARBA" id="ARBA00022694"/>
    </source>
</evidence>
<keyword evidence="6" id="KW-0862">Zinc</keyword>
<reference evidence="8" key="1">
    <citation type="submission" date="2015-09" db="EMBL/GenBank/DDBJ databases">
        <title>Draft Genome Sequences of Two Novel Amoeba-resistant Intranuclear Bacteria, Candidatus Berkiella cookevillensis and Candidatus Berkiella aquae.</title>
        <authorList>
            <person name="Mehari Y.T."/>
            <person name="Arivett B.A."/>
            <person name="Farone A.L."/>
            <person name="Gunderson J.H."/>
            <person name="Farone M.B."/>
        </authorList>
    </citation>
    <scope>NUCLEOTIDE SEQUENCE [LARGE SCALE GENOMIC DNA]</scope>
    <source>
        <strain evidence="8">CC99</strain>
    </source>
</reference>
<feature type="binding site" evidence="6">
    <location>
        <position position="334"/>
    </location>
    <ligand>
        <name>Zn(2+)</name>
        <dbReference type="ChEBI" id="CHEBI:29105"/>
    </ligand>
</feature>
<dbReference type="OrthoDB" id="9805417at2"/>
<proteinExistence type="inferred from homology"/>
<feature type="binding site" evidence="6">
    <location>
        <position position="337"/>
    </location>
    <ligand>
        <name>Zn(2+)</name>
        <dbReference type="ChEBI" id="CHEBI:29105"/>
    </ligand>
</feature>
<keyword evidence="5 6" id="KW-0671">Queuosine biosynthesis</keyword>
<organism evidence="8">
    <name type="scientific">Candidatus Berkiella cookevillensis</name>
    <dbReference type="NCBI Taxonomy" id="437022"/>
    <lineage>
        <taxon>Bacteria</taxon>
        <taxon>Pseudomonadati</taxon>
        <taxon>Pseudomonadota</taxon>
        <taxon>Gammaproteobacteria</taxon>
        <taxon>Candidatus Berkiellales</taxon>
        <taxon>Candidatus Berkiellaceae</taxon>
        <taxon>Candidatus Berkiella</taxon>
    </lineage>
</organism>
<comment type="catalytic activity">
    <reaction evidence="6">
        <text>7-aminomethyl-7-carbaguanine + guanosine(34) in tRNA = 7-aminomethyl-7-carbaguanosine(34) in tRNA + guanine</text>
        <dbReference type="Rhea" id="RHEA:24104"/>
        <dbReference type="Rhea" id="RHEA-COMP:10341"/>
        <dbReference type="Rhea" id="RHEA-COMP:10342"/>
        <dbReference type="ChEBI" id="CHEBI:16235"/>
        <dbReference type="ChEBI" id="CHEBI:58703"/>
        <dbReference type="ChEBI" id="CHEBI:74269"/>
        <dbReference type="ChEBI" id="CHEBI:82833"/>
        <dbReference type="EC" id="2.4.2.29"/>
    </reaction>
</comment>
<feature type="region of interest" description="RNA binding" evidence="6">
    <location>
        <begin position="275"/>
        <end position="281"/>
    </location>
</feature>
<dbReference type="InterPro" id="IPR004803">
    <property type="entry name" value="TGT"/>
</dbReference>
<reference evidence="9" key="3">
    <citation type="submission" date="2021-06" db="EMBL/GenBank/DDBJ databases">
        <title>Genomic Description and Analysis of Intracellular Bacteria, Candidatus Berkiella cookevillensis and Candidatus Berkiella aquae.</title>
        <authorList>
            <person name="Kidane D.T."/>
            <person name="Mehari Y.T."/>
            <person name="Rice F.C."/>
            <person name="Arivett B.A."/>
            <person name="Farone A.L."/>
            <person name="Berk S.G."/>
            <person name="Farone M.B."/>
        </authorList>
    </citation>
    <scope>NUCLEOTIDE SEQUENCE</scope>
    <source>
        <strain evidence="9">CC99</strain>
    </source>
</reference>
<dbReference type="Pfam" id="PF01702">
    <property type="entry name" value="TGT"/>
    <property type="match status" value="1"/>
</dbReference>
<dbReference type="GO" id="GO:0046872">
    <property type="term" value="F:metal ion binding"/>
    <property type="evidence" value="ECO:0007669"/>
    <property type="project" value="UniProtKB-KW"/>
</dbReference>
<comment type="subunit">
    <text evidence="6">Homodimer. Within each dimer, one monomer is responsible for RNA recognition and catalysis, while the other monomer binds to the replacement base PreQ1.</text>
</comment>
<keyword evidence="1 6" id="KW-0328">Glycosyltransferase</keyword>
<dbReference type="RefSeq" id="WP_057624219.1">
    <property type="nucleotide sequence ID" value="NZ_LKHV02000001.1"/>
</dbReference>
<dbReference type="STRING" id="437022.CC99x_01110"/>
<dbReference type="UniPathway" id="UPA00392"/>
<dbReference type="NCBIfam" id="TIGR00449">
    <property type="entry name" value="tgt_general"/>
    <property type="match status" value="1"/>
</dbReference>
<dbReference type="EMBL" id="LKHV01000004">
    <property type="protein sequence ID" value="KRG19112.1"/>
    <property type="molecule type" value="Genomic_DNA"/>
</dbReference>
<comment type="caution">
    <text evidence="8">The sequence shown here is derived from an EMBL/GenBank/DDBJ whole genome shotgun (WGS) entry which is preliminary data.</text>
</comment>
<feature type="binding site" evidence="6">
    <location>
        <position position="363"/>
    </location>
    <ligand>
        <name>Zn(2+)</name>
        <dbReference type="ChEBI" id="CHEBI:29105"/>
    </ligand>
</feature>
<evidence type="ECO:0000313" key="9">
    <source>
        <dbReference type="EMBL" id="MCS5709461.1"/>
    </source>
</evidence>
<evidence type="ECO:0000313" key="8">
    <source>
        <dbReference type="EMBL" id="KRG19112.1"/>
    </source>
</evidence>
<feature type="active site" description="Nucleophile" evidence="6">
    <location>
        <position position="294"/>
    </location>
</feature>
<dbReference type="PATRIC" id="fig|1590042.3.peg.1124"/>
<comment type="function">
    <text evidence="6">Catalyzes the base-exchange of a guanine (G) residue with the queuine precursor 7-aminomethyl-7-deazaguanine (PreQ1) at position 34 (anticodon wobble position) in tRNAs with GU(N) anticodons (tRNA-Asp, -Asn, -His and -Tyr). Catalysis occurs through a double-displacement mechanism. The nucleophile active site attacks the C1' of nucleotide 34 to detach the guanine base from the RNA, forming a covalent enzyme-RNA intermediate. The proton acceptor active site deprotonates the incoming PreQ1, allowing a nucleophilic attack on the C1' of the ribose to form the product. After dissociation, two additional enzymatic reactions on the tRNA convert PreQ1 to queuine (Q), resulting in the hypermodified nucleoside queuosine (7-(((4,5-cis-dihydroxy-2-cyclopenten-1-yl)amino)methyl)-7-deazaguanosine).</text>
</comment>
<evidence type="ECO:0000259" key="7">
    <source>
        <dbReference type="Pfam" id="PF01702"/>
    </source>
</evidence>
<feature type="binding site" evidence="6">
    <location>
        <position position="174"/>
    </location>
    <ligand>
        <name>substrate</name>
    </ligand>
</feature>
<dbReference type="GO" id="GO:0008616">
    <property type="term" value="P:tRNA queuosine(34) biosynthetic process"/>
    <property type="evidence" value="ECO:0007669"/>
    <property type="project" value="UniProtKB-UniRule"/>
</dbReference>
<evidence type="ECO:0000256" key="2">
    <source>
        <dbReference type="ARBA" id="ARBA00022679"/>
    </source>
</evidence>
<feature type="region of interest" description="RNA binding; important for wobble base 34 recognition" evidence="6">
    <location>
        <begin position="299"/>
        <end position="303"/>
    </location>
</feature>
<dbReference type="EC" id="2.4.2.29" evidence="6"/>
<keyword evidence="2 6" id="KW-0808">Transferase</keyword>
<dbReference type="HAMAP" id="MF_00168">
    <property type="entry name" value="Q_tRNA_Tgt"/>
    <property type="match status" value="1"/>
</dbReference>
<name>A0A0Q9YT37_9GAMM</name>
<comment type="similarity">
    <text evidence="6">Belongs to the queuine tRNA-ribosyltransferase family.</text>
</comment>
<feature type="binding site" evidence="6">
    <location>
        <position position="245"/>
    </location>
    <ligand>
        <name>substrate</name>
    </ligand>
</feature>
<keyword evidence="3 6" id="KW-0819">tRNA processing</keyword>
<sequence>MIESQPQINSTFQFEILYQSKHSQARVGRIHTPHGIIDTPNFVAVGTNGTLKALPNHWLDELGLQLMFCNTYHLLVQPGTEVIQQAGGLHNFIQRKRPIITDSGGFQVFSLAYGGIANELKSKGTKKYTGSVLKITEEGVVFRSYFNGEKICLTPESSVQAQKAFGADIIIPLDELTPYHISDEALLDSFKRTHRWELRSLAEHRKNPNNQAMYSVIHGGIHPELRHKSCEILDNADFDGHAIGGSLGKNITELYATVQTTTPKLSPEKPRHLLGIGDLPSIDQCVPLGIDTFDSAYPTRSARHGVLFSFDGPIKIDRQIHRFEHFPVDKDCHCHLCQNYTRAYLYHLFKAKEPTAMLLASTHNVAFMMRRMESYRNQILSGLI</sequence>
<keyword evidence="10" id="KW-1185">Reference proteome</keyword>
<dbReference type="Proteomes" id="UP000051494">
    <property type="component" value="Unassembled WGS sequence"/>
</dbReference>
<dbReference type="PANTHER" id="PTHR43468:SF1">
    <property type="entry name" value="TRNA-GUANOSINE(34) QUEUINE TRANSGLYCOSYLASE"/>
    <property type="match status" value="1"/>
</dbReference>
<protein>
    <recommendedName>
        <fullName evidence="6">Queuine tRNA-ribosyltransferase</fullName>
        <ecNumber evidence="6">2.4.2.29</ecNumber>
    </recommendedName>
    <alternativeName>
        <fullName evidence="6">Guanine insertion enzyme</fullName>
    </alternativeName>
    <alternativeName>
        <fullName evidence="6">tRNA-guanine transglycosylase</fullName>
    </alternativeName>
</protein>
<feature type="active site" description="Proton acceptor" evidence="6">
    <location>
        <position position="102"/>
    </location>
</feature>
<keyword evidence="4 6" id="KW-0479">Metal-binding</keyword>
<feature type="domain" description="tRNA-guanine(15) transglycosylase-like" evidence="7">
    <location>
        <begin position="24"/>
        <end position="382"/>
    </location>
</feature>
<dbReference type="SUPFAM" id="SSF51713">
    <property type="entry name" value="tRNA-guanine transglycosylase"/>
    <property type="match status" value="1"/>
</dbReference>
<dbReference type="GO" id="GO:0008479">
    <property type="term" value="F:tRNA-guanosine(34) queuine transglycosylase activity"/>
    <property type="evidence" value="ECO:0007669"/>
    <property type="project" value="UniProtKB-UniRule"/>
</dbReference>
<gene>
    <name evidence="6 8" type="primary">tgt</name>
    <name evidence="8" type="ORF">CC99x_01110</name>
    <name evidence="9" type="ORF">CC99x_011195</name>
</gene>
<evidence type="ECO:0000256" key="1">
    <source>
        <dbReference type="ARBA" id="ARBA00022676"/>
    </source>
</evidence>
<evidence type="ECO:0000256" key="4">
    <source>
        <dbReference type="ARBA" id="ARBA00022723"/>
    </source>
</evidence>
<dbReference type="InterPro" id="IPR036511">
    <property type="entry name" value="TGT-like_sf"/>
</dbReference>
<dbReference type="PANTHER" id="PTHR43468">
    <property type="match status" value="1"/>
</dbReference>
<comment type="cofactor">
    <cofactor evidence="6">
        <name>Zn(2+)</name>
        <dbReference type="ChEBI" id="CHEBI:29105"/>
    </cofactor>
    <text evidence="6">Binds 1 zinc ion per subunit.</text>
</comment>
<dbReference type="InterPro" id="IPR002616">
    <property type="entry name" value="tRNA_ribo_trans-like"/>
</dbReference>